<dbReference type="InterPro" id="IPR002347">
    <property type="entry name" value="SDR_fam"/>
</dbReference>
<dbReference type="Gene3D" id="3.40.50.720">
    <property type="entry name" value="NAD(P)-binding Rossmann-like Domain"/>
    <property type="match status" value="1"/>
</dbReference>
<dbReference type="Pfam" id="PF00106">
    <property type="entry name" value="adh_short"/>
    <property type="match status" value="1"/>
</dbReference>
<gene>
    <name evidence="5" type="ORF">WMO66_00105</name>
</gene>
<evidence type="ECO:0000313" key="5">
    <source>
        <dbReference type="EMBL" id="MEQ2509657.1"/>
    </source>
</evidence>
<feature type="domain" description="Ketoreductase" evidence="4">
    <location>
        <begin position="2"/>
        <end position="165"/>
    </location>
</feature>
<comment type="caution">
    <text evidence="5">The sequence shown here is derived from an EMBL/GenBank/DDBJ whole genome shotgun (WGS) entry which is preliminary data.</text>
</comment>
<organism evidence="5 6">
    <name type="scientific">Faecousia intestinalis</name>
    <dbReference type="NCBI Taxonomy" id="3133167"/>
    <lineage>
        <taxon>Bacteria</taxon>
        <taxon>Bacillati</taxon>
        <taxon>Bacillota</taxon>
        <taxon>Clostridia</taxon>
        <taxon>Eubacteriales</taxon>
        <taxon>Oscillospiraceae</taxon>
        <taxon>Faecousia</taxon>
    </lineage>
</organism>
<comment type="similarity">
    <text evidence="1 3">Belongs to the short-chain dehydrogenases/reductases (SDR) family.</text>
</comment>
<dbReference type="PANTHER" id="PTHR43976">
    <property type="entry name" value="SHORT CHAIN DEHYDROGENASE"/>
    <property type="match status" value="1"/>
</dbReference>
<evidence type="ECO:0000256" key="1">
    <source>
        <dbReference type="ARBA" id="ARBA00006484"/>
    </source>
</evidence>
<keyword evidence="6" id="KW-1185">Reference proteome</keyword>
<dbReference type="PRINTS" id="PR00080">
    <property type="entry name" value="SDRFAMILY"/>
</dbReference>
<dbReference type="SUPFAM" id="SSF51735">
    <property type="entry name" value="NAD(P)-binding Rossmann-fold domains"/>
    <property type="match status" value="1"/>
</dbReference>
<dbReference type="GO" id="GO:0016491">
    <property type="term" value="F:oxidoreductase activity"/>
    <property type="evidence" value="ECO:0007669"/>
    <property type="project" value="UniProtKB-KW"/>
</dbReference>
<dbReference type="PRINTS" id="PR00081">
    <property type="entry name" value="GDHRDH"/>
</dbReference>
<proteinExistence type="inferred from homology"/>
<reference evidence="5 6" key="1">
    <citation type="submission" date="2024-03" db="EMBL/GenBank/DDBJ databases">
        <title>Human intestinal bacterial collection.</title>
        <authorList>
            <person name="Pauvert C."/>
            <person name="Hitch T.C.A."/>
            <person name="Clavel T."/>
        </authorList>
    </citation>
    <scope>NUCLEOTIDE SEQUENCE [LARGE SCALE GENOMIC DNA]</scope>
    <source>
        <strain evidence="5 6">CLA-AA-H192</strain>
    </source>
</reference>
<accession>A0ABV1G2S6</accession>
<dbReference type="PROSITE" id="PS00061">
    <property type="entry name" value="ADH_SHORT"/>
    <property type="match status" value="1"/>
</dbReference>
<name>A0ABV1G2S6_9FIRM</name>
<evidence type="ECO:0000256" key="3">
    <source>
        <dbReference type="RuleBase" id="RU000363"/>
    </source>
</evidence>
<dbReference type="CDD" id="cd05374">
    <property type="entry name" value="17beta-HSD-like_SDR_c"/>
    <property type="match status" value="1"/>
</dbReference>
<evidence type="ECO:0000313" key="6">
    <source>
        <dbReference type="Proteomes" id="UP001491552"/>
    </source>
</evidence>
<evidence type="ECO:0000259" key="4">
    <source>
        <dbReference type="SMART" id="SM00822"/>
    </source>
</evidence>
<dbReference type="RefSeq" id="WP_349134373.1">
    <property type="nucleotide sequence ID" value="NZ_JBBMFF010000016.1"/>
</dbReference>
<dbReference type="PANTHER" id="PTHR43976:SF16">
    <property type="entry name" value="SHORT-CHAIN DEHYDROGENASE_REDUCTASE FAMILY PROTEIN"/>
    <property type="match status" value="1"/>
</dbReference>
<sequence>MKTAIVTGGTSGLGLAAAQTLAEKGLRVYALSRHGAPVPGVTSLACDITDADAVERTIASIEAEAGRIDLVVNNAGFGISGAVECTTPEEVRRLFDVDFFGVVNVNHAVLPRMRRAGGGRIVHVSSVAAPIAIPFQAYYSAAKAAINAYSGALRCEVAPFGIDVCAVMPGDLKTGFTAAREKNVRGDAEYGGRISRSVSRMEHDEQTGMPPEKAAAFLCRVALRCRTKPLYAIGPQYSAAVLLSRLLPCRLVSWIVSRLYAA</sequence>
<protein>
    <submittedName>
        <fullName evidence="5">SDR family oxidoreductase</fullName>
        <ecNumber evidence="5">1.1.-.-</ecNumber>
    </submittedName>
</protein>
<dbReference type="InterPro" id="IPR036291">
    <property type="entry name" value="NAD(P)-bd_dom_sf"/>
</dbReference>
<dbReference type="InterPro" id="IPR020904">
    <property type="entry name" value="Sc_DH/Rdtase_CS"/>
</dbReference>
<dbReference type="InterPro" id="IPR057326">
    <property type="entry name" value="KR_dom"/>
</dbReference>
<evidence type="ECO:0000256" key="2">
    <source>
        <dbReference type="ARBA" id="ARBA00023002"/>
    </source>
</evidence>
<dbReference type="EC" id="1.1.-.-" evidence="5"/>
<dbReference type="SMART" id="SM00822">
    <property type="entry name" value="PKS_KR"/>
    <property type="match status" value="1"/>
</dbReference>
<dbReference type="Proteomes" id="UP001491552">
    <property type="component" value="Unassembled WGS sequence"/>
</dbReference>
<dbReference type="InterPro" id="IPR051911">
    <property type="entry name" value="SDR_oxidoreductase"/>
</dbReference>
<dbReference type="EMBL" id="JBBMFF010000016">
    <property type="protein sequence ID" value="MEQ2509657.1"/>
    <property type="molecule type" value="Genomic_DNA"/>
</dbReference>
<keyword evidence="2 5" id="KW-0560">Oxidoreductase</keyword>